<comment type="caution">
    <text evidence="2">The sequence shown here is derived from an EMBL/GenBank/DDBJ whole genome shotgun (WGS) entry which is preliminary data.</text>
</comment>
<dbReference type="Proteomes" id="UP000023435">
    <property type="component" value="Unassembled WGS sequence"/>
</dbReference>
<feature type="region of interest" description="Disordered" evidence="1">
    <location>
        <begin position="1"/>
        <end position="37"/>
    </location>
</feature>
<proteinExistence type="predicted"/>
<dbReference type="EMBL" id="JAJA02000001">
    <property type="protein sequence ID" value="KWS06418.1"/>
    <property type="molecule type" value="Genomic_DNA"/>
</dbReference>
<reference evidence="2 3" key="1">
    <citation type="journal article" date="2014" name="Genome Announc.">
        <title>Draft Genome Sequence of Lysobacter capsici AZ78, a Bacterium Antagonistic to Plant-Pathogenic Oomycetes.</title>
        <authorList>
            <person name="Puopolo G."/>
            <person name="Sonego P."/>
            <person name="Engelen K."/>
            <person name="Pertot I."/>
        </authorList>
    </citation>
    <scope>NUCLEOTIDE SEQUENCE [LARGE SCALE GENOMIC DNA]</scope>
    <source>
        <strain evidence="2 3">AZ78</strain>
    </source>
</reference>
<name>A0A108UC11_9GAMM</name>
<evidence type="ECO:0000313" key="3">
    <source>
        <dbReference type="Proteomes" id="UP000023435"/>
    </source>
</evidence>
<dbReference type="AlphaFoldDB" id="A0A108UC11"/>
<evidence type="ECO:0000313" key="2">
    <source>
        <dbReference type="EMBL" id="KWS06418.1"/>
    </source>
</evidence>
<evidence type="ECO:0000256" key="1">
    <source>
        <dbReference type="SAM" id="MobiDB-lite"/>
    </source>
</evidence>
<sequence length="37" mass="4192">MAHENLPFLSLSERRAAEDSSRASRPPPAAFHQDRSR</sequence>
<gene>
    <name evidence="2" type="ORF">AZ78_3974</name>
</gene>
<accession>A0A108UC11</accession>
<protein>
    <submittedName>
        <fullName evidence="2">Uncharacterized protein</fullName>
    </submittedName>
</protein>
<feature type="compositionally biased region" description="Basic and acidic residues" evidence="1">
    <location>
        <begin position="12"/>
        <end position="22"/>
    </location>
</feature>
<organism evidence="2 3">
    <name type="scientific">Lysobacter capsici AZ78</name>
    <dbReference type="NCBI Taxonomy" id="1444315"/>
    <lineage>
        <taxon>Bacteria</taxon>
        <taxon>Pseudomonadati</taxon>
        <taxon>Pseudomonadota</taxon>
        <taxon>Gammaproteobacteria</taxon>
        <taxon>Lysobacterales</taxon>
        <taxon>Lysobacteraceae</taxon>
        <taxon>Lysobacter</taxon>
    </lineage>
</organism>
<keyword evidence="3" id="KW-1185">Reference proteome</keyword>